<dbReference type="Proteomes" id="UP000001020">
    <property type="component" value="Chromosome"/>
</dbReference>
<feature type="compositionally biased region" description="Low complexity" evidence="1">
    <location>
        <begin position="92"/>
        <end position="127"/>
    </location>
</feature>
<dbReference type="EMBL" id="AE000516">
    <property type="protein sequence ID" value="AAK45022.1"/>
    <property type="molecule type" value="Genomic_DNA"/>
</dbReference>
<accession>Q8VKE5</accession>
<feature type="region of interest" description="Disordered" evidence="1">
    <location>
        <begin position="1"/>
        <end position="33"/>
    </location>
</feature>
<keyword evidence="3" id="KW-1185">Reference proteome</keyword>
<reference evidence="2 3" key="1">
    <citation type="journal article" date="2002" name="J. Bacteriol.">
        <title>Whole-genome comparison of Mycobacterium tuberculosis clinical and laboratory strains.</title>
        <authorList>
            <person name="Fleischmann R.D."/>
            <person name="Alland D."/>
            <person name="Eisen J.A."/>
            <person name="Carpenter L."/>
            <person name="White O."/>
            <person name="Peterson J."/>
            <person name="DeBoy R."/>
            <person name="Dodson R."/>
            <person name="Gwinn M."/>
            <person name="Haft D."/>
            <person name="Hickey E."/>
            <person name="Kolonay J.F."/>
            <person name="Nelson W.C."/>
            <person name="Umayam L.A."/>
            <person name="Ermolaeva M."/>
            <person name="Salzberg S.L."/>
            <person name="Delcher A."/>
            <person name="Utterback T."/>
            <person name="Weidman J."/>
            <person name="Khouri H."/>
            <person name="Gill J."/>
            <person name="Mikula A."/>
            <person name="Bishai W."/>
            <person name="Jacobs Jr W.R.Jr."/>
            <person name="Venter J.C."/>
            <person name="Fraser C.M."/>
        </authorList>
    </citation>
    <scope>NUCLEOTIDE SEQUENCE [LARGE SCALE GENOMIC DNA]</scope>
    <source>
        <strain evidence="3">CDC 1551 / Oshkosh</strain>
    </source>
</reference>
<organism evidence="2 3">
    <name type="scientific">Mycobacterium tuberculosis (strain CDC 1551 / Oshkosh)</name>
    <dbReference type="NCBI Taxonomy" id="83331"/>
    <lineage>
        <taxon>Bacteria</taxon>
        <taxon>Bacillati</taxon>
        <taxon>Actinomycetota</taxon>
        <taxon>Actinomycetes</taxon>
        <taxon>Mycobacteriales</taxon>
        <taxon>Mycobacteriaceae</taxon>
        <taxon>Mycobacterium</taxon>
        <taxon>Mycobacterium tuberculosis complex</taxon>
    </lineage>
</organism>
<protein>
    <submittedName>
        <fullName evidence="2">Uncharacterized protein</fullName>
    </submittedName>
</protein>
<proteinExistence type="predicted"/>
<dbReference type="KEGG" id="mtc:MT0781"/>
<feature type="region of interest" description="Disordered" evidence="1">
    <location>
        <begin position="92"/>
        <end position="171"/>
    </location>
</feature>
<gene>
    <name evidence="2" type="ordered locus">MT0781</name>
</gene>
<evidence type="ECO:0000256" key="1">
    <source>
        <dbReference type="SAM" id="MobiDB-lite"/>
    </source>
</evidence>
<evidence type="ECO:0000313" key="2">
    <source>
        <dbReference type="EMBL" id="AAK45022.1"/>
    </source>
</evidence>
<sequence length="257" mass="25998">MSLAAHSLSTTRCERTDRDDERRAGRRPGSGMRSAMLLSGLTTMVSAITASCSVAMAGSSASIPGVSRANVSATSASCSSGPSLAVILSISPPSASSRSASPSSESTRSISPSSASSWSASPPGCSARCMAPPSAGRRSSKPPGWVSRSTTPPGRSIRSIGPLGAMARPSGISSSNSLASRLARAIVSSIPSMLAIEVDPLAPPASPNACLAMSTAAPAMFKPVSAAASPARAGQVAIPTRVWPRFILRVYSRRAVD</sequence>
<dbReference type="HOGENOM" id="CLU_1146220_0_0_11"/>
<evidence type="ECO:0000313" key="3">
    <source>
        <dbReference type="Proteomes" id="UP000001020"/>
    </source>
</evidence>
<name>Q8VKE5_MYCTO</name>
<feature type="compositionally biased region" description="Basic and acidic residues" evidence="1">
    <location>
        <begin position="12"/>
        <end position="23"/>
    </location>
</feature>
<dbReference type="AlphaFoldDB" id="Q8VKE5"/>